<feature type="compositionally biased region" description="Basic and acidic residues" evidence="1">
    <location>
        <begin position="152"/>
        <end position="166"/>
    </location>
</feature>
<evidence type="ECO:0000313" key="3">
    <source>
        <dbReference type="Proteomes" id="UP000178759"/>
    </source>
</evidence>
<evidence type="ECO:0000256" key="1">
    <source>
        <dbReference type="SAM" id="MobiDB-lite"/>
    </source>
</evidence>
<dbReference type="AlphaFoldDB" id="A0A1F6AGK4"/>
<protein>
    <submittedName>
        <fullName evidence="2">Uncharacterized protein</fullName>
    </submittedName>
</protein>
<reference evidence="2 3" key="1">
    <citation type="journal article" date="2016" name="Nat. Commun.">
        <title>Thousands of microbial genomes shed light on interconnected biogeochemical processes in an aquifer system.</title>
        <authorList>
            <person name="Anantharaman K."/>
            <person name="Brown C.T."/>
            <person name="Hug L.A."/>
            <person name="Sharon I."/>
            <person name="Castelle C.J."/>
            <person name="Probst A.J."/>
            <person name="Thomas B.C."/>
            <person name="Singh A."/>
            <person name="Wilkins M.J."/>
            <person name="Karaoz U."/>
            <person name="Brodie E.L."/>
            <person name="Williams K.H."/>
            <person name="Hubbard S.S."/>
            <person name="Banfield J.F."/>
        </authorList>
    </citation>
    <scope>NUCLEOTIDE SEQUENCE [LARGE SCALE GENOMIC DNA]</scope>
</reference>
<gene>
    <name evidence="2" type="ORF">A3A79_01245</name>
</gene>
<accession>A0A1F6AGK4</accession>
<evidence type="ECO:0000313" key="2">
    <source>
        <dbReference type="EMBL" id="OGG23815.1"/>
    </source>
</evidence>
<dbReference type="EMBL" id="MFJV01000001">
    <property type="protein sequence ID" value="OGG23815.1"/>
    <property type="molecule type" value="Genomic_DNA"/>
</dbReference>
<feature type="region of interest" description="Disordered" evidence="1">
    <location>
        <begin position="152"/>
        <end position="172"/>
    </location>
</feature>
<dbReference type="STRING" id="1798392.A3A79_01245"/>
<proteinExistence type="predicted"/>
<comment type="caution">
    <text evidence="2">The sequence shown here is derived from an EMBL/GenBank/DDBJ whole genome shotgun (WGS) entry which is preliminary data.</text>
</comment>
<organism evidence="2 3">
    <name type="scientific">Candidatus Gottesmanbacteria bacterium RIFCSPLOWO2_01_FULL_43_11b</name>
    <dbReference type="NCBI Taxonomy" id="1798392"/>
    <lineage>
        <taxon>Bacteria</taxon>
        <taxon>Candidatus Gottesmaniibacteriota</taxon>
    </lineage>
</organism>
<sequence length="172" mass="19549">MRILSFAKRKEGSIRVQAQVVGHTRWLQVGRGRQGPIEVTFHQPQRTDKTLALDETAGETIFVRSQQAEKKSGNFHAVDFPKLSPGEVRKKIDVANVSGGQVQNIRGSSRENWPIGEKRDPEFTLKKLALGGFKTNLGDRYQRRLKALDRLKKKREEAKKRSKQESNDGIPF</sequence>
<dbReference type="Proteomes" id="UP000178759">
    <property type="component" value="Unassembled WGS sequence"/>
</dbReference>
<name>A0A1F6AGK4_9BACT</name>